<dbReference type="Proteomes" id="UP000472271">
    <property type="component" value="Chromosome 10"/>
</dbReference>
<reference evidence="11" key="3">
    <citation type="submission" date="2025-09" db="UniProtKB">
        <authorList>
            <consortium name="Ensembl"/>
        </authorList>
    </citation>
    <scope>IDENTIFICATION</scope>
</reference>
<evidence type="ECO:0000256" key="1">
    <source>
        <dbReference type="ARBA" id="ARBA00004245"/>
    </source>
</evidence>
<evidence type="ECO:0000259" key="10">
    <source>
        <dbReference type="PROSITE" id="PS51719"/>
    </source>
</evidence>
<dbReference type="InterPro" id="IPR027417">
    <property type="entry name" value="P-loop_NTPase"/>
</dbReference>
<name>A0A673CN60_9TELE</name>
<evidence type="ECO:0000256" key="5">
    <source>
        <dbReference type="ARBA" id="ARBA00023134"/>
    </source>
</evidence>
<dbReference type="AlphaFoldDB" id="A0A673CN60"/>
<dbReference type="GO" id="GO:0005856">
    <property type="term" value="C:cytoskeleton"/>
    <property type="evidence" value="ECO:0007669"/>
    <property type="project" value="UniProtKB-SubCell"/>
</dbReference>
<feature type="coiled-coil region" evidence="9">
    <location>
        <begin position="310"/>
        <end position="388"/>
    </location>
</feature>
<evidence type="ECO:0000256" key="8">
    <source>
        <dbReference type="RuleBase" id="RU004560"/>
    </source>
</evidence>
<dbReference type="Ensembl" id="ENSSORT00005056965.1">
    <property type="protein sequence ID" value="ENSSORP00005055680.1"/>
    <property type="gene ID" value="ENSSORG00005024517.1"/>
</dbReference>
<dbReference type="GO" id="GO:0005525">
    <property type="term" value="F:GTP binding"/>
    <property type="evidence" value="ECO:0007669"/>
    <property type="project" value="UniProtKB-UniRule"/>
</dbReference>
<gene>
    <name evidence="11" type="primary">septin6</name>
</gene>
<dbReference type="PIRSF" id="PIRSF006698">
    <property type="entry name" value="Septin"/>
    <property type="match status" value="1"/>
</dbReference>
<accession>A0A673CN60</accession>
<evidence type="ECO:0000256" key="2">
    <source>
        <dbReference type="ARBA" id="ARBA00022490"/>
    </source>
</evidence>
<evidence type="ECO:0000256" key="3">
    <source>
        <dbReference type="ARBA" id="ARBA00022741"/>
    </source>
</evidence>
<protein>
    <recommendedName>
        <fullName evidence="7">Septin</fullName>
    </recommendedName>
</protein>
<evidence type="ECO:0000313" key="11">
    <source>
        <dbReference type="Ensembl" id="ENSSORP00005055680.1"/>
    </source>
</evidence>
<comment type="similarity">
    <text evidence="7 8">Belongs to the TRAFAC class TrmE-Era-EngA-EngB-Septin-like GTPase superfamily. Septin GTPase family.</text>
</comment>
<evidence type="ECO:0000256" key="9">
    <source>
        <dbReference type="SAM" id="Coils"/>
    </source>
</evidence>
<reference evidence="11" key="1">
    <citation type="submission" date="2019-06" db="EMBL/GenBank/DDBJ databases">
        <authorList>
            <consortium name="Wellcome Sanger Institute Data Sharing"/>
        </authorList>
    </citation>
    <scope>NUCLEOTIDE SEQUENCE [LARGE SCALE GENOMIC DNA]</scope>
</reference>
<evidence type="ECO:0000256" key="4">
    <source>
        <dbReference type="ARBA" id="ARBA00023054"/>
    </source>
</evidence>
<dbReference type="SUPFAM" id="SSF52540">
    <property type="entry name" value="P-loop containing nucleoside triphosphate hydrolases"/>
    <property type="match status" value="1"/>
</dbReference>
<keyword evidence="2" id="KW-0963">Cytoplasm</keyword>
<feature type="domain" description="Septin-type G" evidence="10">
    <location>
        <begin position="39"/>
        <end position="294"/>
    </location>
</feature>
<keyword evidence="4 9" id="KW-0175">Coiled coil</keyword>
<organism evidence="11 12">
    <name type="scientific">Sphaeramia orbicularis</name>
    <name type="common">orbiculate cardinalfish</name>
    <dbReference type="NCBI Taxonomy" id="375764"/>
    <lineage>
        <taxon>Eukaryota</taxon>
        <taxon>Metazoa</taxon>
        <taxon>Chordata</taxon>
        <taxon>Craniata</taxon>
        <taxon>Vertebrata</taxon>
        <taxon>Euteleostomi</taxon>
        <taxon>Actinopterygii</taxon>
        <taxon>Neopterygii</taxon>
        <taxon>Teleostei</taxon>
        <taxon>Neoteleostei</taxon>
        <taxon>Acanthomorphata</taxon>
        <taxon>Gobiaria</taxon>
        <taxon>Kurtiformes</taxon>
        <taxon>Apogonoidei</taxon>
        <taxon>Apogonidae</taxon>
        <taxon>Apogoninae</taxon>
        <taxon>Sphaeramia</taxon>
    </lineage>
</organism>
<evidence type="ECO:0000256" key="7">
    <source>
        <dbReference type="PIRNR" id="PIRNR006698"/>
    </source>
</evidence>
<keyword evidence="5 8" id="KW-0342">GTP-binding</keyword>
<dbReference type="Pfam" id="PF00735">
    <property type="entry name" value="Septin"/>
    <property type="match status" value="2"/>
</dbReference>
<evidence type="ECO:0000313" key="12">
    <source>
        <dbReference type="Proteomes" id="UP000472271"/>
    </source>
</evidence>
<comment type="subcellular location">
    <subcellularLocation>
        <location evidence="1">Cytoplasm</location>
        <location evidence="1">Cytoskeleton</location>
    </subcellularLocation>
</comment>
<dbReference type="InterPro" id="IPR016491">
    <property type="entry name" value="Septin"/>
</dbReference>
<proteinExistence type="inferred from homology"/>
<sequence>MASTEIARQAGEGARAVPLAGHVGFDSMPDQLVNKSVNHGFCFNILCVGETGLGKSTLMDTLFNTKFEGEPTQHNQPGVTLKSNTYELQESNVRLKLTVVNTVGFGDQINKEDSYKSIVEFIDAQFEAYLQEELKIKRTLHSYHDTRIHACLYFIAPTGHSLKSLDLVTMKKLDSKVNIIPIIAKSDAISKSELAKFKIKITSELVSNGVQIYQFPTDDESVAEINSTMNYLSLIILSNCLNRPINAMRIQLENENHCDFVKLREMLIRVNMEDLREQTHTRHYELYRRCKLEEMGFKDTDPDSKPFSLQETYEAKRNEFMGELQKKEEEMRQMFVQRVKEKEAELKEAEKELHEKFDRLKKLHQDEKKKLEEKKKTLDDELNMFKQKKTAAELLQNQAQQAGGSTTLKRDKERKNYFALGFSLD</sequence>
<reference evidence="11" key="2">
    <citation type="submission" date="2025-08" db="UniProtKB">
        <authorList>
            <consortium name="Ensembl"/>
        </authorList>
    </citation>
    <scope>IDENTIFICATION</scope>
</reference>
<evidence type="ECO:0000256" key="6">
    <source>
        <dbReference type="ARBA" id="ARBA00023212"/>
    </source>
</evidence>
<keyword evidence="3 8" id="KW-0547">Nucleotide-binding</keyword>
<dbReference type="Gene3D" id="3.40.50.300">
    <property type="entry name" value="P-loop containing nucleotide triphosphate hydrolases"/>
    <property type="match status" value="1"/>
</dbReference>
<keyword evidence="12" id="KW-1185">Reference proteome</keyword>
<dbReference type="CDD" id="cd01850">
    <property type="entry name" value="CDC_Septin"/>
    <property type="match status" value="1"/>
</dbReference>
<keyword evidence="6" id="KW-0206">Cytoskeleton</keyword>
<dbReference type="InterPro" id="IPR030379">
    <property type="entry name" value="G_SEPTIN_dom"/>
</dbReference>
<dbReference type="PROSITE" id="PS51719">
    <property type="entry name" value="G_SEPTIN"/>
    <property type="match status" value="1"/>
</dbReference>
<dbReference type="PANTHER" id="PTHR18884">
    <property type="entry name" value="SEPTIN"/>
    <property type="match status" value="1"/>
</dbReference>
<dbReference type="FunFam" id="3.40.50.300:FF:002048">
    <property type="entry name" value="Septin 6"/>
    <property type="match status" value="1"/>
</dbReference>